<dbReference type="InterPro" id="IPR036117">
    <property type="entry name" value="DhaL_dom_sf"/>
</dbReference>
<dbReference type="Gene3D" id="3.30.1180.20">
    <property type="entry name" value="Dihydroxyacetone kinase, domain 2"/>
    <property type="match status" value="1"/>
</dbReference>
<feature type="domain" description="DhaK" evidence="6">
    <location>
        <begin position="253"/>
        <end position="576"/>
    </location>
</feature>
<organism evidence="7">
    <name type="scientific">Herbiconiux sp. A18JL235</name>
    <dbReference type="NCBI Taxonomy" id="3152363"/>
    <lineage>
        <taxon>Bacteria</taxon>
        <taxon>Bacillati</taxon>
        <taxon>Actinomycetota</taxon>
        <taxon>Actinomycetes</taxon>
        <taxon>Micrococcales</taxon>
        <taxon>Microbacteriaceae</taxon>
        <taxon>Herbiconiux</taxon>
    </lineage>
</organism>
<evidence type="ECO:0000256" key="1">
    <source>
        <dbReference type="ARBA" id="ARBA00022679"/>
    </source>
</evidence>
<evidence type="ECO:0000259" key="6">
    <source>
        <dbReference type="PROSITE" id="PS51481"/>
    </source>
</evidence>
<dbReference type="GO" id="GO:0005829">
    <property type="term" value="C:cytosol"/>
    <property type="evidence" value="ECO:0007669"/>
    <property type="project" value="TreeGrafter"/>
</dbReference>
<dbReference type="Pfam" id="PF02733">
    <property type="entry name" value="Dak1"/>
    <property type="match status" value="1"/>
</dbReference>
<dbReference type="NCBIfam" id="TIGR02365">
    <property type="entry name" value="dha_L_ycgS"/>
    <property type="match status" value="1"/>
</dbReference>
<name>A0AB39BEP9_9MICO</name>
<dbReference type="FunFam" id="1.25.40.340:FF:000002">
    <property type="entry name" value="Dihydroxyacetone kinase, L subunit"/>
    <property type="match status" value="1"/>
</dbReference>
<keyword evidence="2" id="KW-0547">Nucleotide-binding</keyword>
<dbReference type="InterPro" id="IPR050861">
    <property type="entry name" value="Dihydroxyacetone_Kinase"/>
</dbReference>
<dbReference type="Gene3D" id="1.25.40.340">
    <property type="match status" value="1"/>
</dbReference>
<dbReference type="PROSITE" id="PS51480">
    <property type="entry name" value="DHAL"/>
    <property type="match status" value="1"/>
</dbReference>
<sequence>MPADEERPVGETLAVAELVAWVDRFDELCGSNVGWLTELDSAIGDADHGVNLTRGTATLRRSLHQDAPVDAGELLQRCGMILLATVGGASGALLGSMFRAMGERVGAETALSAGDLAAAFEAGLASVVALGRAEVGDKTMVDALAPGVAALVAGAGAGASRTADAGHGLPLEQILRGAARAAVAGRESTRPLAARKGRASYLGARSADHLDPGAASASLLFEALTLHTTLTHHHTTALTGAPMSTIRRQFVNRPDDVIAEALEGLQLTHPALLAFDAEANVISRAVPASGKVGLVSGGGSGHEPLHAGFVGTGMLDAAVCGAVFASPTSEQVQAGTRLADSGAGVVHIVKNYTGDVLNFEIAAELVSDDGIAMEAVIVDDDLASDGAGDGPGRRGTAAVVTVEKVLGALAEQGADLATVAAAGRDVVARSRSLALALDACTHPGESRAAFELAADEVEFGVGIHGERGTSRIPFATADELVEQLVTPLADSLELRRGQSVIAIVNGLGGAYPLELSIMARQVHRLLEGRGVGVARSLVGSYVTSLDMHGASVTFTVADDELVRLWDAPVRTPNLTW</sequence>
<dbReference type="InterPro" id="IPR012737">
    <property type="entry name" value="DhaK_L_YcgS"/>
</dbReference>
<gene>
    <name evidence="7" type="primary">dhaL</name>
    <name evidence="7" type="ORF">ABFY20_14895</name>
</gene>
<protein>
    <submittedName>
        <fullName evidence="7">Dihydroxyacetone kinase subunit DhaL</fullName>
        <ecNumber evidence="7">2.7.1.121</ecNumber>
    </submittedName>
</protein>
<accession>A0AB39BEP9</accession>
<dbReference type="Gene3D" id="3.40.50.10440">
    <property type="entry name" value="Dihydroxyacetone kinase, domain 1"/>
    <property type="match status" value="1"/>
</dbReference>
<evidence type="ECO:0000256" key="3">
    <source>
        <dbReference type="ARBA" id="ARBA00022777"/>
    </source>
</evidence>
<dbReference type="AlphaFoldDB" id="A0AB39BEP9"/>
<evidence type="ECO:0000259" key="5">
    <source>
        <dbReference type="PROSITE" id="PS51480"/>
    </source>
</evidence>
<keyword evidence="4" id="KW-0067">ATP-binding</keyword>
<dbReference type="PROSITE" id="PS51481">
    <property type="entry name" value="DHAK"/>
    <property type="match status" value="1"/>
</dbReference>
<dbReference type="GO" id="GO:0004371">
    <property type="term" value="F:glycerone kinase activity"/>
    <property type="evidence" value="ECO:0007669"/>
    <property type="project" value="InterPro"/>
</dbReference>
<dbReference type="GO" id="GO:0047324">
    <property type="term" value="F:phosphoenolpyruvate-glycerone phosphotransferase activity"/>
    <property type="evidence" value="ECO:0007669"/>
    <property type="project" value="UniProtKB-EC"/>
</dbReference>
<dbReference type="SMART" id="SM01120">
    <property type="entry name" value="Dak2"/>
    <property type="match status" value="1"/>
</dbReference>
<dbReference type="InterPro" id="IPR004007">
    <property type="entry name" value="DhaL_dom"/>
</dbReference>
<reference evidence="7" key="1">
    <citation type="submission" date="2024-05" db="EMBL/GenBank/DDBJ databases">
        <title>Herbiconiux sp. A18JL235.</title>
        <authorList>
            <person name="Zhang G."/>
        </authorList>
    </citation>
    <scope>NUCLEOTIDE SEQUENCE</scope>
    <source>
        <strain evidence="7">A18JL235</strain>
    </source>
</reference>
<dbReference type="InterPro" id="IPR004006">
    <property type="entry name" value="DhaK_dom"/>
</dbReference>
<feature type="domain" description="DhaL" evidence="5">
    <location>
        <begin position="16"/>
        <end position="226"/>
    </location>
</feature>
<evidence type="ECO:0000256" key="2">
    <source>
        <dbReference type="ARBA" id="ARBA00022741"/>
    </source>
</evidence>
<dbReference type="FunFam" id="3.40.50.10440:FF:000001">
    <property type="entry name" value="Dihydroxyacetone kinase, DhaK subunit"/>
    <property type="match status" value="1"/>
</dbReference>
<dbReference type="RefSeq" id="WP_368497015.1">
    <property type="nucleotide sequence ID" value="NZ_CP162511.1"/>
</dbReference>
<dbReference type="GO" id="GO:0019563">
    <property type="term" value="P:glycerol catabolic process"/>
    <property type="evidence" value="ECO:0007669"/>
    <property type="project" value="TreeGrafter"/>
</dbReference>
<dbReference type="GO" id="GO:0005524">
    <property type="term" value="F:ATP binding"/>
    <property type="evidence" value="ECO:0007669"/>
    <property type="project" value="UniProtKB-KW"/>
</dbReference>
<dbReference type="Pfam" id="PF02734">
    <property type="entry name" value="Dak2"/>
    <property type="match status" value="1"/>
</dbReference>
<evidence type="ECO:0000256" key="4">
    <source>
        <dbReference type="ARBA" id="ARBA00022840"/>
    </source>
</evidence>
<keyword evidence="3 7" id="KW-0418">Kinase</keyword>
<proteinExistence type="predicted"/>
<dbReference type="PANTHER" id="PTHR28629:SF4">
    <property type="entry name" value="TRIOKINASE_FMN CYCLASE"/>
    <property type="match status" value="1"/>
</dbReference>
<keyword evidence="1 7" id="KW-0808">Transferase</keyword>
<evidence type="ECO:0000313" key="7">
    <source>
        <dbReference type="EMBL" id="XDI04611.1"/>
    </source>
</evidence>
<dbReference type="EC" id="2.7.1.121" evidence="7"/>
<dbReference type="SUPFAM" id="SSF82549">
    <property type="entry name" value="DAK1/DegV-like"/>
    <property type="match status" value="1"/>
</dbReference>
<dbReference type="EMBL" id="CP162511">
    <property type="protein sequence ID" value="XDI04611.1"/>
    <property type="molecule type" value="Genomic_DNA"/>
</dbReference>
<dbReference type="SUPFAM" id="SSF101473">
    <property type="entry name" value="DhaL-like"/>
    <property type="match status" value="1"/>
</dbReference>
<dbReference type="PANTHER" id="PTHR28629">
    <property type="entry name" value="TRIOKINASE/FMN CYCLASE"/>
    <property type="match status" value="1"/>
</dbReference>